<accession>A0A4Y2S9A3</accession>
<reference evidence="2 3" key="1">
    <citation type="journal article" date="2019" name="Sci. Rep.">
        <title>Orb-weaving spider Araneus ventricosus genome elucidates the spidroin gene catalogue.</title>
        <authorList>
            <person name="Kono N."/>
            <person name="Nakamura H."/>
            <person name="Ohtoshi R."/>
            <person name="Moran D.A.P."/>
            <person name="Shinohara A."/>
            <person name="Yoshida Y."/>
            <person name="Fujiwara M."/>
            <person name="Mori M."/>
            <person name="Tomita M."/>
            <person name="Arakawa K."/>
        </authorList>
    </citation>
    <scope>NUCLEOTIDE SEQUENCE [LARGE SCALE GENOMIC DNA]</scope>
</reference>
<dbReference type="AlphaFoldDB" id="A0A4Y2S9A3"/>
<evidence type="ECO:0000313" key="3">
    <source>
        <dbReference type="Proteomes" id="UP000499080"/>
    </source>
</evidence>
<feature type="region of interest" description="Disordered" evidence="1">
    <location>
        <begin position="1"/>
        <end position="33"/>
    </location>
</feature>
<proteinExistence type="predicted"/>
<organism evidence="2 3">
    <name type="scientific">Araneus ventricosus</name>
    <name type="common">Orbweaver spider</name>
    <name type="synonym">Epeira ventricosa</name>
    <dbReference type="NCBI Taxonomy" id="182803"/>
    <lineage>
        <taxon>Eukaryota</taxon>
        <taxon>Metazoa</taxon>
        <taxon>Ecdysozoa</taxon>
        <taxon>Arthropoda</taxon>
        <taxon>Chelicerata</taxon>
        <taxon>Arachnida</taxon>
        <taxon>Araneae</taxon>
        <taxon>Araneomorphae</taxon>
        <taxon>Entelegynae</taxon>
        <taxon>Araneoidea</taxon>
        <taxon>Araneidae</taxon>
        <taxon>Araneus</taxon>
    </lineage>
</organism>
<protein>
    <recommendedName>
        <fullName evidence="4">PiggyBac transposable element-derived protein domain-containing protein</fullName>
    </recommendedName>
</protein>
<feature type="compositionally biased region" description="Basic and acidic residues" evidence="1">
    <location>
        <begin position="10"/>
        <end position="21"/>
    </location>
</feature>
<evidence type="ECO:0000313" key="2">
    <source>
        <dbReference type="EMBL" id="GBN84627.1"/>
    </source>
</evidence>
<evidence type="ECO:0008006" key="4">
    <source>
        <dbReference type="Google" id="ProtNLM"/>
    </source>
</evidence>
<dbReference type="Proteomes" id="UP000499080">
    <property type="component" value="Unassembled WGS sequence"/>
</dbReference>
<gene>
    <name evidence="2" type="ORF">AVEN_65858_1</name>
</gene>
<keyword evidence="3" id="KW-1185">Reference proteome</keyword>
<dbReference type="OrthoDB" id="123207at2759"/>
<comment type="caution">
    <text evidence="2">The sequence shown here is derived from an EMBL/GenBank/DDBJ whole genome shotgun (WGS) entry which is preliminary data.</text>
</comment>
<sequence length="105" mass="11803">MNNDSDTECLIEKESSDKEFSSSESESDDDSLDSARDWCRVDITISQPSHPKFPFTGNPELKVSVGDFEDPLDYFNLFSDHEIFNFTVSETSLLPSSPDHAVGYL</sequence>
<evidence type="ECO:0000256" key="1">
    <source>
        <dbReference type="SAM" id="MobiDB-lite"/>
    </source>
</evidence>
<dbReference type="EMBL" id="BGPR01020424">
    <property type="protein sequence ID" value="GBN84627.1"/>
    <property type="molecule type" value="Genomic_DNA"/>
</dbReference>
<name>A0A4Y2S9A3_ARAVE</name>